<protein>
    <recommendedName>
        <fullName evidence="3">Beta protein</fullName>
    </recommendedName>
</protein>
<evidence type="ECO:0000313" key="2">
    <source>
        <dbReference type="Proteomes" id="UP000031938"/>
    </source>
</evidence>
<organism evidence="1 2">
    <name type="scientific">Jeotgalibacillus soli</name>
    <dbReference type="NCBI Taxonomy" id="889306"/>
    <lineage>
        <taxon>Bacteria</taxon>
        <taxon>Bacillati</taxon>
        <taxon>Bacillota</taxon>
        <taxon>Bacilli</taxon>
        <taxon>Bacillales</taxon>
        <taxon>Caryophanaceae</taxon>
        <taxon>Jeotgalibacillus</taxon>
    </lineage>
</organism>
<dbReference type="AlphaFoldDB" id="A0A0C2VP12"/>
<dbReference type="Proteomes" id="UP000031938">
    <property type="component" value="Unassembled WGS sequence"/>
</dbReference>
<evidence type="ECO:0008006" key="3">
    <source>
        <dbReference type="Google" id="ProtNLM"/>
    </source>
</evidence>
<evidence type="ECO:0000313" key="1">
    <source>
        <dbReference type="EMBL" id="KIL45743.1"/>
    </source>
</evidence>
<dbReference type="InterPro" id="IPR025683">
    <property type="entry name" value="Protein_beta"/>
</dbReference>
<dbReference type="EMBL" id="JXRP01000017">
    <property type="protein sequence ID" value="KIL45743.1"/>
    <property type="molecule type" value="Genomic_DNA"/>
</dbReference>
<dbReference type="Pfam" id="PF14350">
    <property type="entry name" value="Beta_protein"/>
    <property type="match status" value="1"/>
</dbReference>
<accession>A0A0C2VP12</accession>
<gene>
    <name evidence="1" type="ORF">KP78_20920</name>
</gene>
<reference evidence="1 2" key="1">
    <citation type="submission" date="2015-01" db="EMBL/GenBank/DDBJ databases">
        <title>Genome sequencing of Jeotgalibacillus soli.</title>
        <authorList>
            <person name="Goh K.M."/>
            <person name="Chan K.-G."/>
            <person name="Yaakop A.S."/>
            <person name="Ee R."/>
            <person name="Gan H.M."/>
            <person name="Chan C.S."/>
        </authorList>
    </citation>
    <scope>NUCLEOTIDE SEQUENCE [LARGE SCALE GENOMIC DNA]</scope>
    <source>
        <strain evidence="1 2">P9</strain>
    </source>
</reference>
<keyword evidence="2" id="KW-1185">Reference proteome</keyword>
<sequence>MLSKDHYVPILKWKRGERSALENVSSDLKNNMTPLIEIQPVPFDHPSGDFSKSLDEHLSNIGEQVQTSWNQSSPVFVDLNTLYNNEDFTDDSLSTGNHFVEFVVSEIESKGIPAIPVTGIFRYVEFHQAVKDVNNSYQHGVCIRLVESDLVDISVLRVNIDNLINFLEIEKESVDIILDYKQILSQTEQSHLNNLILTIAQLPYLQEWRSLILASTAYPSNLRQIPTNSNGTLPRTEWTVYQSLRNTGLARIPSFSDYNISHPDFVNLDPRIINMAAGIKYTTANEYLIFRGIGVKNNGFGQMVHLCQQVLNHPSYYGRTFSAGDEYIYNCANSVNSPGNAERWVNVGVNHHLTLVAYDLANQHAVSTVDSR</sequence>
<name>A0A0C2VP12_9BACL</name>
<dbReference type="PATRIC" id="fig|889306.3.peg.2109"/>
<comment type="caution">
    <text evidence="1">The sequence shown here is derived from an EMBL/GenBank/DDBJ whole genome shotgun (WGS) entry which is preliminary data.</text>
</comment>
<proteinExistence type="predicted"/>
<dbReference type="OrthoDB" id="1492299at2"/>
<dbReference type="RefSeq" id="WP_041088476.1">
    <property type="nucleotide sequence ID" value="NZ_JXRP01000017.1"/>
</dbReference>